<accession>A0AC34RC04</accession>
<sequence>MKLFTVIWITGLFLIVFASPIKTDQSCSGSFPAPVIENCDVDLTVAVDMSLAMQTTENIQTLVDDLLANFFTVYDIQSAHTSLIAFGTGEVDSSDYFDNYGKLCDYLQSSEEQAIEMGIITTDLSDVYTTFQDNQLVSGRNLKKYFVVVTAITDSDNVATAVGIFNQIKTEGGNVVFVSLNNPNQIGDFSKIADKVVYETGYAVNNRDKVLHFVCSSSAPTTPSPMNDSLSNAIGTPCSTNALTTWLDLYLVIDVSEGMTQANLLQLSGQMATLFEGLTIGQTPKHSTRVGIITYASNATVRLTLSNCSDATTLLIAVYQLSNYRLPNDTGTNIRSGLETVLSLRAKEKSYRPTAVMVIAASYNSDAGDDPTQVAEIMKQDGITILTIAFESSGALNAGLKNLSSLGYSYENTDPDLFEKLLFAFTQINCFCPPKTYQLRIYNDTNENFTTYADCLYSSGGAAADAIYAEKVCEKAGDVLASVTSEQKLDFLIDIVIANTMPDKREFTVGAHLDTNHWQWYGYNNAAYPIGDFPGIPSSSSGNYGYFYKAGGFNWNFSTQTKGKAKPYICQQRACDTTFFCNLTEHSSKIF</sequence>
<dbReference type="Proteomes" id="UP000887576">
    <property type="component" value="Unplaced"/>
</dbReference>
<organism evidence="1 2">
    <name type="scientific">Panagrolaimus sp. JU765</name>
    <dbReference type="NCBI Taxonomy" id="591449"/>
    <lineage>
        <taxon>Eukaryota</taxon>
        <taxon>Metazoa</taxon>
        <taxon>Ecdysozoa</taxon>
        <taxon>Nematoda</taxon>
        <taxon>Chromadorea</taxon>
        <taxon>Rhabditida</taxon>
        <taxon>Tylenchina</taxon>
        <taxon>Panagrolaimomorpha</taxon>
        <taxon>Panagrolaimoidea</taxon>
        <taxon>Panagrolaimidae</taxon>
        <taxon>Panagrolaimus</taxon>
    </lineage>
</organism>
<reference evidence="2" key="1">
    <citation type="submission" date="2022-11" db="UniProtKB">
        <authorList>
            <consortium name="WormBaseParasite"/>
        </authorList>
    </citation>
    <scope>IDENTIFICATION</scope>
</reference>
<protein>
    <submittedName>
        <fullName evidence="2">VWFA domain-containing protein</fullName>
    </submittedName>
</protein>
<name>A0AC34RC04_9BILA</name>
<evidence type="ECO:0000313" key="1">
    <source>
        <dbReference type="Proteomes" id="UP000887576"/>
    </source>
</evidence>
<evidence type="ECO:0000313" key="2">
    <source>
        <dbReference type="WBParaSite" id="JU765_v2.g5280.t1"/>
    </source>
</evidence>
<proteinExistence type="predicted"/>
<dbReference type="WBParaSite" id="JU765_v2.g5280.t1">
    <property type="protein sequence ID" value="JU765_v2.g5280.t1"/>
    <property type="gene ID" value="JU765_v2.g5280"/>
</dbReference>